<keyword evidence="2" id="KW-0159">Chromosome partition</keyword>
<dbReference type="FunFam" id="3.90.1530.30:FF:000001">
    <property type="entry name" value="Chromosome partitioning protein ParB"/>
    <property type="match status" value="1"/>
</dbReference>
<evidence type="ECO:0000256" key="2">
    <source>
        <dbReference type="ARBA" id="ARBA00022829"/>
    </source>
</evidence>
<reference evidence="7 8" key="1">
    <citation type="submission" date="2016-10" db="EMBL/GenBank/DDBJ databases">
        <authorList>
            <person name="de Groot N.N."/>
        </authorList>
    </citation>
    <scope>NUCLEOTIDE SEQUENCE [LARGE SCALE GENOMIC DNA]</scope>
    <source>
        <strain evidence="7 8">DSM 17890</strain>
    </source>
</reference>
<dbReference type="NCBIfam" id="TIGR00180">
    <property type="entry name" value="parB_part"/>
    <property type="match status" value="1"/>
</dbReference>
<evidence type="ECO:0000256" key="5">
    <source>
        <dbReference type="SAM" id="MobiDB-lite"/>
    </source>
</evidence>
<dbReference type="RefSeq" id="WP_092681710.1">
    <property type="nucleotide sequence ID" value="NZ_FNMZ01000003.1"/>
</dbReference>
<dbReference type="GO" id="GO:0007059">
    <property type="term" value="P:chromosome segregation"/>
    <property type="evidence" value="ECO:0007669"/>
    <property type="project" value="UniProtKB-KW"/>
</dbReference>
<dbReference type="Pfam" id="PF17762">
    <property type="entry name" value="HTH_ParB"/>
    <property type="match status" value="1"/>
</dbReference>
<feature type="domain" description="ParB-like N-terminal" evidence="6">
    <location>
        <begin position="32"/>
        <end position="123"/>
    </location>
</feature>
<dbReference type="GO" id="GO:0003677">
    <property type="term" value="F:DNA binding"/>
    <property type="evidence" value="ECO:0007669"/>
    <property type="project" value="UniProtKB-KW"/>
</dbReference>
<proteinExistence type="inferred from homology"/>
<accession>A0A1H2Z3R8</accession>
<dbReference type="GO" id="GO:0045881">
    <property type="term" value="P:positive regulation of sporulation resulting in formation of a cellular spore"/>
    <property type="evidence" value="ECO:0007669"/>
    <property type="project" value="TreeGrafter"/>
</dbReference>
<dbReference type="AlphaFoldDB" id="A0A1H2Z3R8"/>
<evidence type="ECO:0000256" key="4">
    <source>
        <dbReference type="ARBA" id="ARBA00025472"/>
    </source>
</evidence>
<dbReference type="InterPro" id="IPR036086">
    <property type="entry name" value="ParB/Sulfiredoxin_sf"/>
</dbReference>
<dbReference type="GO" id="GO:0005694">
    <property type="term" value="C:chromosome"/>
    <property type="evidence" value="ECO:0007669"/>
    <property type="project" value="TreeGrafter"/>
</dbReference>
<dbReference type="InterPro" id="IPR050336">
    <property type="entry name" value="Chromosome_partition/occlusion"/>
</dbReference>
<evidence type="ECO:0000313" key="7">
    <source>
        <dbReference type="EMBL" id="SDX11648.1"/>
    </source>
</evidence>
<dbReference type="PANTHER" id="PTHR33375">
    <property type="entry name" value="CHROMOSOME-PARTITIONING PROTEIN PARB-RELATED"/>
    <property type="match status" value="1"/>
</dbReference>
<evidence type="ECO:0000256" key="1">
    <source>
        <dbReference type="ARBA" id="ARBA00006295"/>
    </source>
</evidence>
<dbReference type="Proteomes" id="UP000199118">
    <property type="component" value="Unassembled WGS sequence"/>
</dbReference>
<dbReference type="SUPFAM" id="SSF109709">
    <property type="entry name" value="KorB DNA-binding domain-like"/>
    <property type="match status" value="1"/>
</dbReference>
<dbReference type="OrthoDB" id="9802051at2"/>
<name>A0A1H2Z3R8_9RHOB</name>
<dbReference type="Gene3D" id="1.10.10.2830">
    <property type="match status" value="1"/>
</dbReference>
<gene>
    <name evidence="7" type="ORF">SAMN05444336_103348</name>
</gene>
<dbReference type="InterPro" id="IPR041468">
    <property type="entry name" value="HTH_ParB/Spo0J"/>
</dbReference>
<dbReference type="SMART" id="SM00470">
    <property type="entry name" value="ParB"/>
    <property type="match status" value="1"/>
</dbReference>
<comment type="function">
    <text evidence="4">Involved in chromosome partition. Localize to both poles of the predivisional cell following completion of DNA replication. Binds to the DNA origin of replication.</text>
</comment>
<sequence length="287" mass="31311">MKRPQGKGLGRGLSALIGESEPEEGLASPEADAIAIDLIKPNPDQPRRRFSDDEIDELAASIRERGVIQPLVLRPDPSGEGYQIVAGERRWRAAQRAQLHEVPAVVRDLDDQTVLEVAIIENVQRADLTPVEEARGYSRLMQDFGHTQEKLASIVGKSRPHIANALRLLTLPETVLGYLDEGRISAGHARALVTAENPVALAEQVIARNLSVRETEALARRAKPEGPARPSGGAGKDADTKALEMDLSANLGMKVRIDHKSEKDGGELRIRYATLDELDAICQLISR</sequence>
<keyword evidence="8" id="KW-1185">Reference proteome</keyword>
<feature type="region of interest" description="Disordered" evidence="5">
    <location>
        <begin position="218"/>
        <end position="240"/>
    </location>
</feature>
<dbReference type="Gene3D" id="3.90.1530.30">
    <property type="match status" value="1"/>
</dbReference>
<dbReference type="InterPro" id="IPR004437">
    <property type="entry name" value="ParB/RepB/Spo0J"/>
</dbReference>
<dbReference type="CDD" id="cd16393">
    <property type="entry name" value="SPO0J_N"/>
    <property type="match status" value="1"/>
</dbReference>
<keyword evidence="3 7" id="KW-0238">DNA-binding</keyword>
<organism evidence="7 8">
    <name type="scientific">Albimonas donghaensis</name>
    <dbReference type="NCBI Taxonomy" id="356660"/>
    <lineage>
        <taxon>Bacteria</taxon>
        <taxon>Pseudomonadati</taxon>
        <taxon>Pseudomonadota</taxon>
        <taxon>Alphaproteobacteria</taxon>
        <taxon>Rhodobacterales</taxon>
        <taxon>Paracoccaceae</taxon>
        <taxon>Albimonas</taxon>
    </lineage>
</organism>
<feature type="region of interest" description="Disordered" evidence="5">
    <location>
        <begin position="1"/>
        <end position="32"/>
    </location>
</feature>
<dbReference type="SUPFAM" id="SSF110849">
    <property type="entry name" value="ParB/Sulfiredoxin"/>
    <property type="match status" value="1"/>
</dbReference>
<dbReference type="STRING" id="356660.SAMN05444336_103348"/>
<dbReference type="EMBL" id="FNMZ01000003">
    <property type="protein sequence ID" value="SDX11648.1"/>
    <property type="molecule type" value="Genomic_DNA"/>
</dbReference>
<evidence type="ECO:0000313" key="8">
    <source>
        <dbReference type="Proteomes" id="UP000199118"/>
    </source>
</evidence>
<dbReference type="Pfam" id="PF23552">
    <property type="entry name" value="ParB_C"/>
    <property type="match status" value="1"/>
</dbReference>
<dbReference type="FunFam" id="1.10.10.2830:FF:000001">
    <property type="entry name" value="Chromosome partitioning protein ParB"/>
    <property type="match status" value="1"/>
</dbReference>
<dbReference type="PANTHER" id="PTHR33375:SF1">
    <property type="entry name" value="CHROMOSOME-PARTITIONING PROTEIN PARB-RELATED"/>
    <property type="match status" value="1"/>
</dbReference>
<evidence type="ECO:0000259" key="6">
    <source>
        <dbReference type="SMART" id="SM00470"/>
    </source>
</evidence>
<dbReference type="InterPro" id="IPR003115">
    <property type="entry name" value="ParB_N"/>
</dbReference>
<dbReference type="Pfam" id="PF02195">
    <property type="entry name" value="ParB_N"/>
    <property type="match status" value="1"/>
</dbReference>
<evidence type="ECO:0000256" key="3">
    <source>
        <dbReference type="ARBA" id="ARBA00023125"/>
    </source>
</evidence>
<protein>
    <submittedName>
        <fullName evidence="7">Chromosome segregation DNA-binding protein</fullName>
    </submittedName>
</protein>
<comment type="similarity">
    <text evidence="1">Belongs to the ParB family.</text>
</comment>
<dbReference type="InterPro" id="IPR057240">
    <property type="entry name" value="ParB_dimer_C"/>
</dbReference>